<dbReference type="AlphaFoldDB" id="A0A1F4W094"/>
<dbReference type="Gene3D" id="3.30.70.20">
    <property type="match status" value="1"/>
</dbReference>
<protein>
    <recommendedName>
        <fullName evidence="6">Ferredoxin</fullName>
    </recommendedName>
</protein>
<dbReference type="InterPro" id="IPR001080">
    <property type="entry name" value="3Fe4S_ferredoxin"/>
</dbReference>
<dbReference type="GO" id="GO:0051536">
    <property type="term" value="F:iron-sulfur cluster binding"/>
    <property type="evidence" value="ECO:0007669"/>
    <property type="project" value="UniProtKB-KW"/>
</dbReference>
<evidence type="ECO:0000259" key="7">
    <source>
        <dbReference type="PROSITE" id="PS51379"/>
    </source>
</evidence>
<evidence type="ECO:0000256" key="4">
    <source>
        <dbReference type="ARBA" id="ARBA00023004"/>
    </source>
</evidence>
<comment type="caution">
    <text evidence="8">The sequence shown here is derived from an EMBL/GenBank/DDBJ whole genome shotgun (WGS) entry which is preliminary data.</text>
</comment>
<name>A0A1F4W094_UNCKA</name>
<evidence type="ECO:0000256" key="6">
    <source>
        <dbReference type="RuleBase" id="RU368020"/>
    </source>
</evidence>
<dbReference type="InterPro" id="IPR051269">
    <property type="entry name" value="Fe-S_cluster_ET"/>
</dbReference>
<keyword evidence="4 6" id="KW-0408">Iron</keyword>
<accession>A0A1F4W094</accession>
<evidence type="ECO:0000256" key="2">
    <source>
        <dbReference type="ARBA" id="ARBA00022723"/>
    </source>
</evidence>
<dbReference type="PROSITE" id="PS51379">
    <property type="entry name" value="4FE4S_FER_2"/>
    <property type="match status" value="1"/>
</dbReference>
<dbReference type="Proteomes" id="UP000176614">
    <property type="component" value="Unassembled WGS sequence"/>
</dbReference>
<dbReference type="PANTHER" id="PTHR36923">
    <property type="entry name" value="FERREDOXIN"/>
    <property type="match status" value="1"/>
</dbReference>
<reference evidence="8 9" key="1">
    <citation type="journal article" date="2016" name="Nat. Commun.">
        <title>Thousands of microbial genomes shed light on interconnected biogeochemical processes in an aquifer system.</title>
        <authorList>
            <person name="Anantharaman K."/>
            <person name="Brown C.T."/>
            <person name="Hug L.A."/>
            <person name="Sharon I."/>
            <person name="Castelle C.J."/>
            <person name="Probst A.J."/>
            <person name="Thomas B.C."/>
            <person name="Singh A."/>
            <person name="Wilkins M.J."/>
            <person name="Karaoz U."/>
            <person name="Brodie E.L."/>
            <person name="Williams K.H."/>
            <person name="Hubbard S.S."/>
            <person name="Banfield J.F."/>
        </authorList>
    </citation>
    <scope>NUCLEOTIDE SEQUENCE [LARGE SCALE GENOMIC DNA]</scope>
</reference>
<sequence>MKYKITIKKDICIGCGVCEINSPDLFKVSEKESISEPLAEVEDANLEKGMMVARMCPVGAIELFDSEGKKVA</sequence>
<dbReference type="PANTHER" id="PTHR36923:SF3">
    <property type="entry name" value="FERREDOXIN"/>
    <property type="match status" value="1"/>
</dbReference>
<evidence type="ECO:0000313" key="9">
    <source>
        <dbReference type="Proteomes" id="UP000176614"/>
    </source>
</evidence>
<organism evidence="8 9">
    <name type="scientific">candidate division WWE3 bacterium RIFOXYA2_FULL_46_9</name>
    <dbReference type="NCBI Taxonomy" id="1802636"/>
    <lineage>
        <taxon>Bacteria</taxon>
        <taxon>Katanobacteria</taxon>
    </lineage>
</organism>
<dbReference type="GO" id="GO:0005506">
    <property type="term" value="F:iron ion binding"/>
    <property type="evidence" value="ECO:0007669"/>
    <property type="project" value="UniProtKB-UniRule"/>
</dbReference>
<comment type="function">
    <text evidence="6">Ferredoxins are iron-sulfur proteins that transfer electrons in a wide variety of metabolic reactions.</text>
</comment>
<dbReference type="GO" id="GO:0009055">
    <property type="term" value="F:electron transfer activity"/>
    <property type="evidence" value="ECO:0007669"/>
    <property type="project" value="UniProtKB-UniRule"/>
</dbReference>
<dbReference type="EMBL" id="MEVT01000012">
    <property type="protein sequence ID" value="OGC62834.1"/>
    <property type="molecule type" value="Genomic_DNA"/>
</dbReference>
<dbReference type="SUPFAM" id="SSF54862">
    <property type="entry name" value="4Fe-4S ferredoxins"/>
    <property type="match status" value="1"/>
</dbReference>
<dbReference type="Pfam" id="PF13370">
    <property type="entry name" value="Fer4_13"/>
    <property type="match status" value="1"/>
</dbReference>
<evidence type="ECO:0000256" key="3">
    <source>
        <dbReference type="ARBA" id="ARBA00022982"/>
    </source>
</evidence>
<evidence type="ECO:0000256" key="5">
    <source>
        <dbReference type="ARBA" id="ARBA00023014"/>
    </source>
</evidence>
<keyword evidence="3 6" id="KW-0249">Electron transport</keyword>
<evidence type="ECO:0000313" key="8">
    <source>
        <dbReference type="EMBL" id="OGC62834.1"/>
    </source>
</evidence>
<keyword evidence="2 6" id="KW-0479">Metal-binding</keyword>
<evidence type="ECO:0000256" key="1">
    <source>
        <dbReference type="ARBA" id="ARBA00022448"/>
    </source>
</evidence>
<dbReference type="InterPro" id="IPR017896">
    <property type="entry name" value="4Fe4S_Fe-S-bd"/>
</dbReference>
<keyword evidence="1 6" id="KW-0813">Transport</keyword>
<dbReference type="PRINTS" id="PR00352">
    <property type="entry name" value="3FE4SFRDOXIN"/>
</dbReference>
<feature type="domain" description="4Fe-4S ferredoxin-type" evidence="7">
    <location>
        <begin position="3"/>
        <end position="31"/>
    </location>
</feature>
<proteinExistence type="predicted"/>
<keyword evidence="5 6" id="KW-0411">Iron-sulfur</keyword>
<gene>
    <name evidence="8" type="ORF">A2264_04165</name>
</gene>